<evidence type="ECO:0000313" key="2">
    <source>
        <dbReference type="EMBL" id="RXK53714.1"/>
    </source>
</evidence>
<feature type="signal peptide" evidence="1">
    <location>
        <begin position="1"/>
        <end position="26"/>
    </location>
</feature>
<evidence type="ECO:0000313" key="3">
    <source>
        <dbReference type="Proteomes" id="UP000290218"/>
    </source>
</evidence>
<dbReference type="AlphaFoldDB" id="A0A4Q1C5J3"/>
<sequence length="419" mass="45256">MRTPQPCPLLRLGLIGLCLTVPYLHGAGAKPAPGAKPAEDKPYVLFLGTDLSVQRDKKYYRVENVEGSEFRIKIGKKEFFVPTRNRRTGLKVSHSLKLADTSVKIDGLYAGPAYTPANDPVRKMIAASGAAGGAAAVQDLAYGRMIAAEISLGAANLAVSNTPEGSASRPMVVAAQQGAQAEYNAGAMQASAANDAMLSQQYDTAAYVHKMNLELDEGNHDAFEVSFKVSSPVELDNPHMVILFKFRERDAKPGTEGMLIHAEAIDRIGSNPKHIRVRQGGMPQGFKYLGCEVHIFNRGKEVATNKSSKRVELSRSEAQQYLVIEHIGANKGKTAPALVVPGTLPRERLKELTLDQMNRTYYARIAPDGSLLDLFADESCSLKIDDAAARAVVAEAFFKPALVKGQPVEGVARVRVGEI</sequence>
<evidence type="ECO:0000256" key="1">
    <source>
        <dbReference type="SAM" id="SignalP"/>
    </source>
</evidence>
<name>A0A4Q1C5J3_9BACT</name>
<dbReference type="EMBL" id="SDHX01000002">
    <property type="protein sequence ID" value="RXK53714.1"/>
    <property type="molecule type" value="Genomic_DNA"/>
</dbReference>
<proteinExistence type="predicted"/>
<feature type="chain" id="PRO_5020566565" evidence="1">
    <location>
        <begin position="27"/>
        <end position="419"/>
    </location>
</feature>
<comment type="caution">
    <text evidence="2">The sequence shown here is derived from an EMBL/GenBank/DDBJ whole genome shotgun (WGS) entry which is preliminary data.</text>
</comment>
<dbReference type="OrthoDB" id="9822207at2"/>
<dbReference type="SUPFAM" id="SSF74653">
    <property type="entry name" value="TolA/TonB C-terminal domain"/>
    <property type="match status" value="1"/>
</dbReference>
<dbReference type="Proteomes" id="UP000290218">
    <property type="component" value="Unassembled WGS sequence"/>
</dbReference>
<keyword evidence="1" id="KW-0732">Signal</keyword>
<dbReference type="RefSeq" id="WP_129049675.1">
    <property type="nucleotide sequence ID" value="NZ_SDHX01000002.1"/>
</dbReference>
<organism evidence="2 3">
    <name type="scientific">Oleiharenicola lentus</name>
    <dbReference type="NCBI Taxonomy" id="2508720"/>
    <lineage>
        <taxon>Bacteria</taxon>
        <taxon>Pseudomonadati</taxon>
        <taxon>Verrucomicrobiota</taxon>
        <taxon>Opitutia</taxon>
        <taxon>Opitutales</taxon>
        <taxon>Opitutaceae</taxon>
        <taxon>Oleiharenicola</taxon>
    </lineage>
</organism>
<protein>
    <submittedName>
        <fullName evidence="2">Uncharacterized protein</fullName>
    </submittedName>
</protein>
<keyword evidence="3" id="KW-1185">Reference proteome</keyword>
<reference evidence="2 3" key="1">
    <citation type="submission" date="2019-01" db="EMBL/GenBank/DDBJ databases">
        <title>Lacunisphaera sp. strain TWA-58.</title>
        <authorList>
            <person name="Chen W.-M."/>
        </authorList>
    </citation>
    <scope>NUCLEOTIDE SEQUENCE [LARGE SCALE GENOMIC DNA]</scope>
    <source>
        <strain evidence="2 3">TWA-58</strain>
    </source>
</reference>
<gene>
    <name evidence="2" type="ORF">ESB00_18685</name>
</gene>
<accession>A0A4Q1C5J3</accession>